<dbReference type="PANTHER" id="PTHR43065">
    <property type="entry name" value="SENSOR HISTIDINE KINASE"/>
    <property type="match status" value="1"/>
</dbReference>
<sequence length="529" mass="58401">MRLRLSLIVKLTLATSLILVGFMGILDYINLKNFRKATIEYAISNADQLTEIINQSTYDAMMKNDKASLYLMADRIAQSRSIEHISIIDRSGKVVFSSHKSEIGTIIDQKNAACIFCHQPNNTRLFSPTNNSSRLYRTASGAEVLGYTKAIYNQPECSTGACHFHDKDHHILGVLDITLSLESLRQQSHEYRMQFIVMTCMLLLFIGVLITFLTQRLVDRPVQRLVQHTARVSAGDMDARIPITSDDELGDLSEAVNDMTAGLAKANEELKEWAGNLEQKVEERSQEIKQMQAQLHRSEKLASLGNLVAGIAHEINNPLSGILLYASIVDNDKRLDPSLKPDLERIIAECRRCADIVKQLLEFSREALPHKEAISLNNLLDRVVGLLQHQPSFQNISIKRSYDPDLGDVFVDSNQMQQVFVNLFINASHAMPKGGLISITTSQPDGGGFACVEIGDNGCGISEENLQRIFDPFFTTKAEGTGLGLSISYGFVENNAGKIEVASKVGVGTTFTILLPLQGSGGEEQGGPM</sequence>
<comment type="subcellular location">
    <subcellularLocation>
        <location evidence="2">Membrane</location>
    </subcellularLocation>
</comment>
<dbReference type="CDD" id="cd06225">
    <property type="entry name" value="HAMP"/>
    <property type="match status" value="1"/>
</dbReference>
<keyword evidence="8" id="KW-0472">Membrane</keyword>
<dbReference type="SUPFAM" id="SSF47384">
    <property type="entry name" value="Homodimeric domain of signal transducing histidine kinase"/>
    <property type="match status" value="1"/>
</dbReference>
<keyword evidence="5" id="KW-0808">Transferase</keyword>
<proteinExistence type="predicted"/>
<dbReference type="Gene3D" id="3.30.565.10">
    <property type="entry name" value="Histidine kinase-like ATPase, C-terminal domain"/>
    <property type="match status" value="1"/>
</dbReference>
<evidence type="ECO:0000313" key="11">
    <source>
        <dbReference type="EMBL" id="KAB0670386.1"/>
    </source>
</evidence>
<evidence type="ECO:0000313" key="12">
    <source>
        <dbReference type="Proteomes" id="UP000798046"/>
    </source>
</evidence>
<dbReference type="Gene3D" id="3.30.450.290">
    <property type="match status" value="1"/>
</dbReference>
<dbReference type="Pfam" id="PF02518">
    <property type="entry name" value="HATPase_c"/>
    <property type="match status" value="1"/>
</dbReference>
<evidence type="ECO:0000256" key="5">
    <source>
        <dbReference type="ARBA" id="ARBA00022679"/>
    </source>
</evidence>
<dbReference type="Pfam" id="PF00672">
    <property type="entry name" value="HAMP"/>
    <property type="match status" value="1"/>
</dbReference>
<keyword evidence="4" id="KW-0597">Phosphoprotein</keyword>
<dbReference type="PROSITE" id="PS50109">
    <property type="entry name" value="HIS_KIN"/>
    <property type="match status" value="1"/>
</dbReference>
<evidence type="ECO:0000256" key="2">
    <source>
        <dbReference type="ARBA" id="ARBA00004370"/>
    </source>
</evidence>
<dbReference type="SUPFAM" id="SSF55874">
    <property type="entry name" value="ATPase domain of HSP90 chaperone/DNA topoisomerase II/histidine kinase"/>
    <property type="match status" value="1"/>
</dbReference>
<accession>A0ABQ6TP08</accession>
<dbReference type="InterPro" id="IPR036890">
    <property type="entry name" value="HATPase_C_sf"/>
</dbReference>
<feature type="transmembrane region" description="Helical" evidence="8">
    <location>
        <begin position="195"/>
        <end position="214"/>
    </location>
</feature>
<evidence type="ECO:0000256" key="7">
    <source>
        <dbReference type="SAM" id="Coils"/>
    </source>
</evidence>
<gene>
    <name evidence="11" type="ORF">F6V30_09545</name>
</gene>
<dbReference type="InterPro" id="IPR003660">
    <property type="entry name" value="HAMP_dom"/>
</dbReference>
<evidence type="ECO:0000256" key="4">
    <source>
        <dbReference type="ARBA" id="ARBA00022553"/>
    </source>
</evidence>
<evidence type="ECO:0000256" key="8">
    <source>
        <dbReference type="SAM" id="Phobius"/>
    </source>
</evidence>
<dbReference type="SMART" id="SM00387">
    <property type="entry name" value="HATPase_c"/>
    <property type="match status" value="1"/>
</dbReference>
<keyword evidence="8" id="KW-1133">Transmembrane helix</keyword>
<reference evidence="11 12" key="1">
    <citation type="journal article" date="2020" name="Microorganisms">
        <title>Description of Three Novel Members in the Family Geobacteraceae, Oryzomonas japonicum gen. nov., sp. nov., Oryzomonas sagensis sp. nov., and Oryzomonas ruber sp. nov.</title>
        <authorList>
            <person name="Xu Z."/>
            <person name="Masuda Y."/>
            <person name="Hayakawa C."/>
            <person name="Ushijima N."/>
            <person name="Kawano K."/>
            <person name="Shiratori Y."/>
            <person name="Senoo K."/>
            <person name="Itoh H."/>
        </authorList>
    </citation>
    <scope>NUCLEOTIDE SEQUENCE [LARGE SCALE GENOMIC DNA]</scope>
    <source>
        <strain evidence="11 12">Red100</strain>
    </source>
</reference>
<keyword evidence="12" id="KW-1185">Reference proteome</keyword>
<dbReference type="PRINTS" id="PR00344">
    <property type="entry name" value="BCTRLSENSOR"/>
</dbReference>
<comment type="caution">
    <text evidence="11">The sequence shown here is derived from an EMBL/GenBank/DDBJ whole genome shotgun (WGS) entry which is preliminary data.</text>
</comment>
<feature type="transmembrane region" description="Helical" evidence="8">
    <location>
        <begin position="6"/>
        <end position="26"/>
    </location>
</feature>
<feature type="coiled-coil region" evidence="7">
    <location>
        <begin position="263"/>
        <end position="301"/>
    </location>
</feature>
<dbReference type="RefSeq" id="WP_151156747.1">
    <property type="nucleotide sequence ID" value="NZ_VZRA01000002.1"/>
</dbReference>
<evidence type="ECO:0000256" key="1">
    <source>
        <dbReference type="ARBA" id="ARBA00000085"/>
    </source>
</evidence>
<dbReference type="SMART" id="SM00304">
    <property type="entry name" value="HAMP"/>
    <property type="match status" value="1"/>
</dbReference>
<dbReference type="Gene3D" id="1.10.287.130">
    <property type="match status" value="1"/>
</dbReference>
<dbReference type="InterPro" id="IPR036097">
    <property type="entry name" value="HisK_dim/P_sf"/>
</dbReference>
<feature type="domain" description="HAMP" evidence="10">
    <location>
        <begin position="216"/>
        <end position="268"/>
    </location>
</feature>
<dbReference type="EMBL" id="VZRA01000002">
    <property type="protein sequence ID" value="KAB0670386.1"/>
    <property type="molecule type" value="Genomic_DNA"/>
</dbReference>
<keyword evidence="8" id="KW-0812">Transmembrane</keyword>
<dbReference type="SUPFAM" id="SSF158472">
    <property type="entry name" value="HAMP domain-like"/>
    <property type="match status" value="1"/>
</dbReference>
<name>A0ABQ6TP08_9BACT</name>
<dbReference type="SMART" id="SM00388">
    <property type="entry name" value="HisKA"/>
    <property type="match status" value="1"/>
</dbReference>
<dbReference type="Gene3D" id="6.10.340.10">
    <property type="match status" value="1"/>
</dbReference>
<dbReference type="InterPro" id="IPR005467">
    <property type="entry name" value="His_kinase_dom"/>
</dbReference>
<dbReference type="CDD" id="cd00082">
    <property type="entry name" value="HisKA"/>
    <property type="match status" value="1"/>
</dbReference>
<keyword evidence="7" id="KW-0175">Coiled coil</keyword>
<dbReference type="PROSITE" id="PS50885">
    <property type="entry name" value="HAMP"/>
    <property type="match status" value="1"/>
</dbReference>
<evidence type="ECO:0000256" key="3">
    <source>
        <dbReference type="ARBA" id="ARBA00012438"/>
    </source>
</evidence>
<dbReference type="Proteomes" id="UP000798046">
    <property type="component" value="Unassembled WGS sequence"/>
</dbReference>
<protein>
    <recommendedName>
        <fullName evidence="3">histidine kinase</fullName>
        <ecNumber evidence="3">2.7.13.3</ecNumber>
    </recommendedName>
</protein>
<evidence type="ECO:0000256" key="6">
    <source>
        <dbReference type="ARBA" id="ARBA00022777"/>
    </source>
</evidence>
<evidence type="ECO:0000259" key="9">
    <source>
        <dbReference type="PROSITE" id="PS50109"/>
    </source>
</evidence>
<dbReference type="Pfam" id="PF00512">
    <property type="entry name" value="HisKA"/>
    <property type="match status" value="1"/>
</dbReference>
<organism evidence="11 12">
    <name type="scientific">Oryzomonas sagensis</name>
    <dbReference type="NCBI Taxonomy" id="2603857"/>
    <lineage>
        <taxon>Bacteria</taxon>
        <taxon>Pseudomonadati</taxon>
        <taxon>Thermodesulfobacteriota</taxon>
        <taxon>Desulfuromonadia</taxon>
        <taxon>Geobacterales</taxon>
        <taxon>Geobacteraceae</taxon>
        <taxon>Oryzomonas</taxon>
    </lineage>
</organism>
<feature type="domain" description="Histidine kinase" evidence="9">
    <location>
        <begin position="310"/>
        <end position="519"/>
    </location>
</feature>
<dbReference type="InterPro" id="IPR003661">
    <property type="entry name" value="HisK_dim/P_dom"/>
</dbReference>
<evidence type="ECO:0000259" key="10">
    <source>
        <dbReference type="PROSITE" id="PS50885"/>
    </source>
</evidence>
<dbReference type="PANTHER" id="PTHR43065:SF42">
    <property type="entry name" value="TWO-COMPONENT SENSOR PPRA"/>
    <property type="match status" value="1"/>
</dbReference>
<dbReference type="InterPro" id="IPR003594">
    <property type="entry name" value="HATPase_dom"/>
</dbReference>
<dbReference type="CDD" id="cd18773">
    <property type="entry name" value="PDC1_HK_sensor"/>
    <property type="match status" value="1"/>
</dbReference>
<dbReference type="EC" id="2.7.13.3" evidence="3"/>
<comment type="catalytic activity">
    <reaction evidence="1">
        <text>ATP + protein L-histidine = ADP + protein N-phospho-L-histidine.</text>
        <dbReference type="EC" id="2.7.13.3"/>
    </reaction>
</comment>
<dbReference type="InterPro" id="IPR004358">
    <property type="entry name" value="Sig_transdc_His_kin-like_C"/>
</dbReference>
<keyword evidence="6" id="KW-0418">Kinase</keyword>